<organism evidence="5 6">
    <name type="scientific">Nocardioides simplex</name>
    <name type="common">Arthrobacter simplex</name>
    <dbReference type="NCBI Taxonomy" id="2045"/>
    <lineage>
        <taxon>Bacteria</taxon>
        <taxon>Bacillati</taxon>
        <taxon>Actinomycetota</taxon>
        <taxon>Actinomycetes</taxon>
        <taxon>Propionibacteriales</taxon>
        <taxon>Nocardioidaceae</taxon>
        <taxon>Pimelobacter</taxon>
    </lineage>
</organism>
<dbReference type="AlphaFoldDB" id="A0A0A1DL02"/>
<dbReference type="GeneID" id="96610564"/>
<dbReference type="Gene3D" id="3.40.50.920">
    <property type="match status" value="1"/>
</dbReference>
<sequence length="330" mass="34020">MSRMTMSEAIVAAIADAMTADPSVYLMGQDIGVFGGPMQSTKGLWDSFGAQGRVIDAPISEAAMVGTAVGAAMAGSRPIVDLMFAEFLALTMTPLGLEGSAVAFRTRGEVTVPLVVRAKCGVGPHRGHAESCVGMLLAFPGLKVAMPTTPQDAYSLTRAAIRDDNPVVLLEHMSLLHGARAEVDRTLDVRLGAADIRRPGRDLTIAASGLMVQRAVRAAKDLAADGVEAEVVDLRSLAPLDTALVRASAERTGALLVAEESWPGSGPAAALCAALLGDGDRLGFPVRLLQPPPTPVPFAASLESAFVPSVADIADAARALHAPVKGTVTA</sequence>
<keyword evidence="3" id="KW-0786">Thiamine pyrophosphate</keyword>
<dbReference type="GO" id="GO:0000287">
    <property type="term" value="F:magnesium ion binding"/>
    <property type="evidence" value="ECO:0007669"/>
    <property type="project" value="UniProtKB-ARBA"/>
</dbReference>
<dbReference type="EC" id="1.2.4.1" evidence="5"/>
<dbReference type="Gene3D" id="3.40.50.970">
    <property type="match status" value="1"/>
</dbReference>
<dbReference type="PANTHER" id="PTHR43257">
    <property type="entry name" value="PYRUVATE DEHYDROGENASE E1 COMPONENT BETA SUBUNIT"/>
    <property type="match status" value="1"/>
</dbReference>
<evidence type="ECO:0000256" key="1">
    <source>
        <dbReference type="ARBA" id="ARBA00001964"/>
    </source>
</evidence>
<dbReference type="InterPro" id="IPR005475">
    <property type="entry name" value="Transketolase-like_Pyr-bd"/>
</dbReference>
<gene>
    <name evidence="5" type="ORF">KR76_17260</name>
</gene>
<reference evidence="5 6" key="1">
    <citation type="journal article" date="2015" name="Genome Announc.">
        <title>Complete Genome Sequence of Steroid-Transforming Nocardioides simplex VKM Ac-2033D.</title>
        <authorList>
            <person name="Shtratnikova V.Y."/>
            <person name="Schelkunov M.I."/>
            <person name="Pekov Y.A."/>
            <person name="Fokina V.V."/>
            <person name="Logacheva M.D."/>
            <person name="Sokolov S.L."/>
            <person name="Bragin E.Y."/>
            <person name="Ashapkin V.V."/>
            <person name="Donova M.V."/>
        </authorList>
    </citation>
    <scope>NUCLEOTIDE SEQUENCE [LARGE SCALE GENOMIC DNA]</scope>
    <source>
        <strain evidence="5 6">VKM Ac-2033D</strain>
    </source>
</reference>
<dbReference type="Proteomes" id="UP000030300">
    <property type="component" value="Chromosome"/>
</dbReference>
<dbReference type="InterPro" id="IPR033248">
    <property type="entry name" value="Transketolase_C"/>
</dbReference>
<dbReference type="RefSeq" id="WP_038679972.1">
    <property type="nucleotide sequence ID" value="NZ_BJMC01000028.1"/>
</dbReference>
<protein>
    <submittedName>
        <fullName evidence="5">Pyruvate dehydrogenase E1 component beta subunit</fullName>
        <ecNumber evidence="5">1.2.4.1</ecNumber>
    </submittedName>
</protein>
<name>A0A0A1DL02_NOCSI</name>
<dbReference type="HOGENOM" id="CLU_012907_1_0_11"/>
<evidence type="ECO:0000256" key="3">
    <source>
        <dbReference type="ARBA" id="ARBA00023052"/>
    </source>
</evidence>
<dbReference type="Pfam" id="PF02779">
    <property type="entry name" value="Transket_pyr"/>
    <property type="match status" value="1"/>
</dbReference>
<dbReference type="SMART" id="SM00861">
    <property type="entry name" value="Transket_pyr"/>
    <property type="match status" value="1"/>
</dbReference>
<dbReference type="PANTHER" id="PTHR43257:SF2">
    <property type="entry name" value="PYRUVATE DEHYDROGENASE E1 COMPONENT SUBUNIT BETA"/>
    <property type="match status" value="1"/>
</dbReference>
<dbReference type="SUPFAM" id="SSF52922">
    <property type="entry name" value="TK C-terminal domain-like"/>
    <property type="match status" value="1"/>
</dbReference>
<dbReference type="GO" id="GO:0004739">
    <property type="term" value="F:pyruvate dehydrogenase (acetyl-transferring) activity"/>
    <property type="evidence" value="ECO:0007669"/>
    <property type="project" value="UniProtKB-EC"/>
</dbReference>
<evidence type="ECO:0000256" key="2">
    <source>
        <dbReference type="ARBA" id="ARBA00023002"/>
    </source>
</evidence>
<dbReference type="KEGG" id="psim:KR76_17260"/>
<accession>A0A0A1DL02</accession>
<dbReference type="EMBL" id="CP009896">
    <property type="protein sequence ID" value="AIY18081.1"/>
    <property type="molecule type" value="Genomic_DNA"/>
</dbReference>
<feature type="domain" description="Transketolase-like pyrimidine-binding" evidence="4">
    <location>
        <begin position="4"/>
        <end position="178"/>
    </location>
</feature>
<keyword evidence="2 5" id="KW-0560">Oxidoreductase</keyword>
<evidence type="ECO:0000313" key="6">
    <source>
        <dbReference type="Proteomes" id="UP000030300"/>
    </source>
</evidence>
<dbReference type="OrthoDB" id="9766715at2"/>
<dbReference type="Pfam" id="PF02780">
    <property type="entry name" value="Transketolase_C"/>
    <property type="match status" value="1"/>
</dbReference>
<evidence type="ECO:0000259" key="4">
    <source>
        <dbReference type="SMART" id="SM00861"/>
    </source>
</evidence>
<comment type="cofactor">
    <cofactor evidence="1">
        <name>thiamine diphosphate</name>
        <dbReference type="ChEBI" id="CHEBI:58937"/>
    </cofactor>
</comment>
<keyword evidence="5" id="KW-0670">Pyruvate</keyword>
<dbReference type="SUPFAM" id="SSF52518">
    <property type="entry name" value="Thiamin diphosphate-binding fold (THDP-binding)"/>
    <property type="match status" value="1"/>
</dbReference>
<dbReference type="InterPro" id="IPR009014">
    <property type="entry name" value="Transketo_C/PFOR_II"/>
</dbReference>
<dbReference type="eggNOG" id="COG0022">
    <property type="taxonomic scope" value="Bacteria"/>
</dbReference>
<keyword evidence="6" id="KW-1185">Reference proteome</keyword>
<dbReference type="STRING" id="2045.KR76_17260"/>
<dbReference type="InterPro" id="IPR029061">
    <property type="entry name" value="THDP-binding"/>
</dbReference>
<proteinExistence type="predicted"/>
<evidence type="ECO:0000313" key="5">
    <source>
        <dbReference type="EMBL" id="AIY18081.1"/>
    </source>
</evidence>